<dbReference type="Gene3D" id="2.160.10.10">
    <property type="entry name" value="Hexapeptide repeat proteins"/>
    <property type="match status" value="1"/>
</dbReference>
<dbReference type="GO" id="GO:0016410">
    <property type="term" value="F:N-acyltransferase activity"/>
    <property type="evidence" value="ECO:0007669"/>
    <property type="project" value="InterPro"/>
</dbReference>
<evidence type="ECO:0000256" key="1">
    <source>
        <dbReference type="ARBA" id="ARBA00007274"/>
    </source>
</evidence>
<organism evidence="2 3">
    <name type="scientific">Janthinobacterium agaricidamnosum</name>
    <dbReference type="NCBI Taxonomy" id="55508"/>
    <lineage>
        <taxon>Bacteria</taxon>
        <taxon>Pseudomonadati</taxon>
        <taxon>Pseudomonadota</taxon>
        <taxon>Betaproteobacteria</taxon>
        <taxon>Burkholderiales</taxon>
        <taxon>Oxalobacteraceae</taxon>
        <taxon>Janthinobacterium</taxon>
    </lineage>
</organism>
<keyword evidence="3" id="KW-1185">Reference proteome</keyword>
<keyword evidence="2" id="KW-0808">Transferase</keyword>
<dbReference type="GO" id="GO:0016020">
    <property type="term" value="C:membrane"/>
    <property type="evidence" value="ECO:0007669"/>
    <property type="project" value="GOC"/>
</dbReference>
<protein>
    <submittedName>
        <fullName evidence="2">UDP-3-O-(3-hydroxymyristoyl)glucosamine N-acyltransferase</fullName>
    </submittedName>
</protein>
<dbReference type="InterPro" id="IPR007691">
    <property type="entry name" value="LpxD"/>
</dbReference>
<dbReference type="AlphaFoldDB" id="A0A3G2EDU3"/>
<sequence length="289" mass="30173">MDNRLNRPATAAWLASALGRTLHGSDLPIMEIRSVDHVTEGALVFSKADRELGSVACTVIGPLSMARDGLALIESDNPRLDFALALRLLQVKIGFCEHTEPPRIHPSVRVGRNTVIGNGVEIGEGTEIYHNVVIADGVRIGRNCLIKSCAVIGEEGYGFESDASGRPIRIPHLGSVIIGDDVEVGSLTTVCRGTIGNTVLMDGCKIDDHVHIAHNVEVGADAMVIACAEVSGSVVIGAGAWIAPNASILEKRKIGPGAVVGLGAVVVKDVEAGITVAGNPARPLIKKSP</sequence>
<dbReference type="PANTHER" id="PTHR43300">
    <property type="entry name" value="ACETYLTRANSFERASE"/>
    <property type="match status" value="1"/>
</dbReference>
<dbReference type="Pfam" id="PF00132">
    <property type="entry name" value="Hexapep"/>
    <property type="match status" value="1"/>
</dbReference>
<dbReference type="RefSeq" id="WP_071653569.1">
    <property type="nucleotide sequence ID" value="NZ_CP033019.1"/>
</dbReference>
<dbReference type="Proteomes" id="UP000279594">
    <property type="component" value="Chromosome"/>
</dbReference>
<dbReference type="CDD" id="cd03352">
    <property type="entry name" value="LbH_LpxD"/>
    <property type="match status" value="1"/>
</dbReference>
<reference evidence="2 3" key="1">
    <citation type="submission" date="2018-10" db="EMBL/GenBank/DDBJ databases">
        <title>Effects of UV and annual dynamics of microbial communities in freshwater RAS systems.</title>
        <authorList>
            <person name="Bekkelund A.K."/>
            <person name="Hansen B.R."/>
            <person name="Stokken H."/>
            <person name="Eriksen B.F."/>
            <person name="Kashulin N.A."/>
        </authorList>
    </citation>
    <scope>NUCLEOTIDE SEQUENCE [LARGE SCALE GENOMIC DNA]</scope>
    <source>
        <strain evidence="2 3">BHSEK</strain>
    </source>
</reference>
<keyword evidence="2" id="KW-0012">Acyltransferase</keyword>
<dbReference type="EMBL" id="CP033019">
    <property type="protein sequence ID" value="AYM78144.1"/>
    <property type="molecule type" value="Genomic_DNA"/>
</dbReference>
<comment type="similarity">
    <text evidence="1">Belongs to the transferase hexapeptide repeat family.</text>
</comment>
<name>A0A3G2EDU3_9BURK</name>
<gene>
    <name evidence="2" type="ORF">D9M09_21880</name>
</gene>
<proteinExistence type="inferred from homology"/>
<evidence type="ECO:0000313" key="3">
    <source>
        <dbReference type="Proteomes" id="UP000279594"/>
    </source>
</evidence>
<evidence type="ECO:0000313" key="2">
    <source>
        <dbReference type="EMBL" id="AYM78144.1"/>
    </source>
</evidence>
<accession>A0A3G2EDU3</accession>
<dbReference type="InterPro" id="IPR050179">
    <property type="entry name" value="Trans_hexapeptide_repeat"/>
</dbReference>
<dbReference type="InterPro" id="IPR001451">
    <property type="entry name" value="Hexapep"/>
</dbReference>
<dbReference type="InterPro" id="IPR011004">
    <property type="entry name" value="Trimer_LpxA-like_sf"/>
</dbReference>
<dbReference type="GO" id="GO:0009245">
    <property type="term" value="P:lipid A biosynthetic process"/>
    <property type="evidence" value="ECO:0007669"/>
    <property type="project" value="InterPro"/>
</dbReference>
<dbReference type="SUPFAM" id="SSF51161">
    <property type="entry name" value="Trimeric LpxA-like enzymes"/>
    <property type="match status" value="1"/>
</dbReference>